<sequence length="240" mass="26241">MTMTSKPSLKIAVINFSGNVGKSTIAQYLLWPRLNDAELIAIESINSDGGLETQTLKGKQFGLLQEGLMLMESAVVDIGASNVEDFMQLMGQYRGSHQDFDLFIVPVVPAAKQQRDTIGTIEALASLGIPANKIRVVMNMVEQGDEPTSLFSGLIDYQETERKFLFPSAAVLHKNEVYGKLREAGLSIGQVLADTTDYLAAAKAAVSDEERLEAVKRHSLYRLVTGVEDELDAVFDAVTR</sequence>
<keyword evidence="2" id="KW-1185">Reference proteome</keyword>
<dbReference type="InterPro" id="IPR027417">
    <property type="entry name" value="P-loop_NTPase"/>
</dbReference>
<protein>
    <submittedName>
        <fullName evidence="1">StbB family protein</fullName>
    </submittedName>
</protein>
<dbReference type="NCBIfam" id="NF041292">
    <property type="entry name" value="StbB"/>
    <property type="match status" value="1"/>
</dbReference>
<gene>
    <name evidence="1" type="primary">stbB</name>
    <name evidence="1" type="ORF">PZA18_20885</name>
</gene>
<dbReference type="Proteomes" id="UP001172778">
    <property type="component" value="Unassembled WGS sequence"/>
</dbReference>
<evidence type="ECO:0000313" key="1">
    <source>
        <dbReference type="EMBL" id="MDK2126501.1"/>
    </source>
</evidence>
<reference evidence="1" key="1">
    <citation type="submission" date="2023-03" db="EMBL/GenBank/DDBJ databases">
        <title>Chitinimonas shenzhenensis gen. nov., sp. nov., a novel member of family Burkholderiaceae isolated from activated sludge collected in Shen Zhen, China.</title>
        <authorList>
            <person name="Wang X."/>
        </authorList>
    </citation>
    <scope>NUCLEOTIDE SEQUENCE</scope>
    <source>
        <strain evidence="1">DQS-5</strain>
    </source>
</reference>
<accession>A0ABT7E2F7</accession>
<name>A0ABT7E2F7_9NEIS</name>
<evidence type="ECO:0000313" key="2">
    <source>
        <dbReference type="Proteomes" id="UP001172778"/>
    </source>
</evidence>
<dbReference type="SUPFAM" id="SSF52540">
    <property type="entry name" value="P-loop containing nucleoside triphosphate hydrolases"/>
    <property type="match status" value="1"/>
</dbReference>
<dbReference type="RefSeq" id="WP_284102820.1">
    <property type="nucleotide sequence ID" value="NZ_JARRAF010000039.1"/>
</dbReference>
<proteinExistence type="predicted"/>
<comment type="caution">
    <text evidence="1">The sequence shown here is derived from an EMBL/GenBank/DDBJ whole genome shotgun (WGS) entry which is preliminary data.</text>
</comment>
<dbReference type="InterPro" id="IPR047985">
    <property type="entry name" value="StbB-like"/>
</dbReference>
<dbReference type="EMBL" id="JARRAF010000039">
    <property type="protein sequence ID" value="MDK2126501.1"/>
    <property type="molecule type" value="Genomic_DNA"/>
</dbReference>
<organism evidence="1 2">
    <name type="scientific">Parachitinimonas caeni</name>
    <dbReference type="NCBI Taxonomy" id="3031301"/>
    <lineage>
        <taxon>Bacteria</taxon>
        <taxon>Pseudomonadati</taxon>
        <taxon>Pseudomonadota</taxon>
        <taxon>Betaproteobacteria</taxon>
        <taxon>Neisseriales</taxon>
        <taxon>Chitinibacteraceae</taxon>
        <taxon>Parachitinimonas</taxon>
    </lineage>
</organism>